<dbReference type="SUPFAM" id="SSF117892">
    <property type="entry name" value="Band 7/SPFH domain"/>
    <property type="match status" value="1"/>
</dbReference>
<protein>
    <recommendedName>
        <fullName evidence="2">Band 7 domain-containing protein</fullName>
    </recommendedName>
</protein>
<dbReference type="InterPro" id="IPR001107">
    <property type="entry name" value="Band_7"/>
</dbReference>
<dbReference type="InterPro" id="IPR036013">
    <property type="entry name" value="Band_7/SPFH_dom_sf"/>
</dbReference>
<feature type="compositionally biased region" description="Low complexity" evidence="1">
    <location>
        <begin position="105"/>
        <end position="115"/>
    </location>
</feature>
<feature type="compositionally biased region" description="Basic residues" evidence="1">
    <location>
        <begin position="36"/>
        <end position="53"/>
    </location>
</feature>
<evidence type="ECO:0000313" key="3">
    <source>
        <dbReference type="EMBL" id="KAL3809171.1"/>
    </source>
</evidence>
<organism evidence="3 4">
    <name type="scientific">Cyclostephanos tholiformis</name>
    <dbReference type="NCBI Taxonomy" id="382380"/>
    <lineage>
        <taxon>Eukaryota</taxon>
        <taxon>Sar</taxon>
        <taxon>Stramenopiles</taxon>
        <taxon>Ochrophyta</taxon>
        <taxon>Bacillariophyta</taxon>
        <taxon>Coscinodiscophyceae</taxon>
        <taxon>Thalassiosirophycidae</taxon>
        <taxon>Stephanodiscales</taxon>
        <taxon>Stephanodiscaceae</taxon>
        <taxon>Cyclostephanos</taxon>
    </lineage>
</organism>
<feature type="region of interest" description="Disordered" evidence="1">
    <location>
        <begin position="1"/>
        <end position="115"/>
    </location>
</feature>
<dbReference type="Gene3D" id="3.30.479.30">
    <property type="entry name" value="Band 7 domain"/>
    <property type="match status" value="1"/>
</dbReference>
<accession>A0ABD3RFN4</accession>
<dbReference type="PANTHER" id="PTHR43327">
    <property type="entry name" value="STOMATIN-LIKE PROTEIN 2, MITOCHONDRIAL"/>
    <property type="match status" value="1"/>
</dbReference>
<evidence type="ECO:0000259" key="2">
    <source>
        <dbReference type="SMART" id="SM00244"/>
    </source>
</evidence>
<sequence length="452" mass="50672">MKVNNCGDGTETTPLLWDNSLRSPHANDDESSLSRHYAKTSTHSRRRGHRMRGRSFERGDRIQPMITTTPPQSHYSSPQFSMTTTSSSPRSHFTTSSAPMPTGRSSSSSSSSSTSTIPTAARIWQAAVSLPYRLLFFASPHCSPLCGVCCCLTCIPASEYGVMQRFGRFDRFLNPGMHFLKWPMEREAGRISMRIQQLDVDCETKSKDHVFIRVHVSIQYQANSTHLFEAFYSLESPTRQLTACVHDMIRSTVPRLYLDDIFSARDSIASELRRSLNDDMNRYGLLVHHALITGLRPNESVKRSMNEVQASKRTKEAMPHIAEAARILTVKDAEARAERAHLIGVGVARERREIARGMRDVMDGVDDGGRGAKGAMDLLLLIQYYELLTKLNGARLACGEDAVDDECREGHGGYATSLFLMHMPDAVSRLTETARECFTRDAVRVENLLDFK</sequence>
<dbReference type="AlphaFoldDB" id="A0ABD3RFN4"/>
<feature type="compositionally biased region" description="Polar residues" evidence="1">
    <location>
        <begin position="65"/>
        <end position="82"/>
    </location>
</feature>
<comment type="caution">
    <text evidence="3">The sequence shown here is derived from an EMBL/GenBank/DDBJ whole genome shotgun (WGS) entry which is preliminary data.</text>
</comment>
<evidence type="ECO:0000313" key="4">
    <source>
        <dbReference type="Proteomes" id="UP001530377"/>
    </source>
</evidence>
<dbReference type="InterPro" id="IPR050710">
    <property type="entry name" value="Band7/mec-2_domain"/>
</dbReference>
<dbReference type="CDD" id="cd03407">
    <property type="entry name" value="SPFH_like_u4"/>
    <property type="match status" value="1"/>
</dbReference>
<name>A0ABD3RFN4_9STRA</name>
<dbReference type="Pfam" id="PF01145">
    <property type="entry name" value="Band_7"/>
    <property type="match status" value="1"/>
</dbReference>
<evidence type="ECO:0000256" key="1">
    <source>
        <dbReference type="SAM" id="MobiDB-lite"/>
    </source>
</evidence>
<dbReference type="Proteomes" id="UP001530377">
    <property type="component" value="Unassembled WGS sequence"/>
</dbReference>
<feature type="domain" description="Band 7" evidence="2">
    <location>
        <begin position="150"/>
        <end position="309"/>
    </location>
</feature>
<keyword evidence="4" id="KW-1185">Reference proteome</keyword>
<gene>
    <name evidence="3" type="ORF">ACHAXA_010629</name>
</gene>
<feature type="compositionally biased region" description="Low complexity" evidence="1">
    <location>
        <begin position="83"/>
        <end position="97"/>
    </location>
</feature>
<proteinExistence type="predicted"/>
<dbReference type="SMART" id="SM00244">
    <property type="entry name" value="PHB"/>
    <property type="match status" value="1"/>
</dbReference>
<reference evidence="3 4" key="1">
    <citation type="submission" date="2024-10" db="EMBL/GenBank/DDBJ databases">
        <title>Updated reference genomes for cyclostephanoid diatoms.</title>
        <authorList>
            <person name="Roberts W.R."/>
            <person name="Alverson A.J."/>
        </authorList>
    </citation>
    <scope>NUCLEOTIDE SEQUENCE [LARGE SCALE GENOMIC DNA]</scope>
    <source>
        <strain evidence="3 4">AJA228-03</strain>
    </source>
</reference>
<dbReference type="PANTHER" id="PTHR43327:SF31">
    <property type="entry name" value="HYPERSENSITIVE-INDUCED RESPONSE PROTEIN 2"/>
    <property type="match status" value="1"/>
</dbReference>
<dbReference type="EMBL" id="JALLPB020000433">
    <property type="protein sequence ID" value="KAL3809171.1"/>
    <property type="molecule type" value="Genomic_DNA"/>
</dbReference>